<evidence type="ECO:0000313" key="6">
    <source>
        <dbReference type="Ensembl" id="ENSPMAP00000004238.1"/>
    </source>
</evidence>
<evidence type="ECO:0000256" key="3">
    <source>
        <dbReference type="ARBA" id="ARBA00022737"/>
    </source>
</evidence>
<dbReference type="OMA" id="DAFYHER"/>
<evidence type="ECO:0000256" key="2">
    <source>
        <dbReference type="ARBA" id="ARBA00022574"/>
    </source>
</evidence>
<reference evidence="6" key="1">
    <citation type="submission" date="2025-08" db="UniProtKB">
        <authorList>
            <consortium name="Ensembl"/>
        </authorList>
    </citation>
    <scope>IDENTIFICATION</scope>
</reference>
<sequence length="186" mass="20031">TCNSHSSVAALGWLGLSGDWVFCATHTEGLLLWDLEQVTTETDDRPITVLNVPDVRIPEVTGGVRLDYVVDAFYHERADLLFIAGGTHGGDLHLLTPEFDSLRRGSPPLRTVCSLRGGHRATVRCLAWDGDDRGSLVTGGEDGQLVLWRPPGLAGAGAAGVTPKLPSAVHRKGRVRSTAPYKTKRK</sequence>
<proteinExistence type="predicted"/>
<dbReference type="HOGENOM" id="CLU_1457708_0_0_1"/>
<keyword evidence="3" id="KW-0677">Repeat</keyword>
<dbReference type="PROSITE" id="PS50294">
    <property type="entry name" value="WD_REPEATS_REGION"/>
    <property type="match status" value="1"/>
</dbReference>
<feature type="chain" id="PRO_5004532443" description="WD repeat-containing protein 89" evidence="5">
    <location>
        <begin position="24"/>
        <end position="186"/>
    </location>
</feature>
<name>S4RGA6_PETMA</name>
<evidence type="ECO:0000256" key="1">
    <source>
        <dbReference type="ARBA" id="ARBA00021125"/>
    </source>
</evidence>
<protein>
    <recommendedName>
        <fullName evidence="1">WD repeat-containing protein 89</fullName>
    </recommendedName>
</protein>
<evidence type="ECO:0000256" key="5">
    <source>
        <dbReference type="SAM" id="SignalP"/>
    </source>
</evidence>
<feature type="repeat" description="WD" evidence="4">
    <location>
        <begin position="116"/>
        <end position="148"/>
    </location>
</feature>
<reference evidence="6" key="2">
    <citation type="submission" date="2025-09" db="UniProtKB">
        <authorList>
            <consortium name="Ensembl"/>
        </authorList>
    </citation>
    <scope>IDENTIFICATION</scope>
</reference>
<dbReference type="AlphaFoldDB" id="S4RGA6"/>
<evidence type="ECO:0000256" key="4">
    <source>
        <dbReference type="PROSITE-ProRule" id="PRU00221"/>
    </source>
</evidence>
<dbReference type="Gene3D" id="2.130.10.10">
    <property type="entry name" value="YVTN repeat-like/Quinoprotein amine dehydrogenase"/>
    <property type="match status" value="1"/>
</dbReference>
<dbReference type="PANTHER" id="PTHR22889">
    <property type="entry name" value="WD REPEAT-CONTAINING PROTEIN 89"/>
    <property type="match status" value="1"/>
</dbReference>
<dbReference type="PANTHER" id="PTHR22889:SF0">
    <property type="entry name" value="WD REPEAT-CONTAINING PROTEIN 89"/>
    <property type="match status" value="1"/>
</dbReference>
<dbReference type="InterPro" id="IPR036322">
    <property type="entry name" value="WD40_repeat_dom_sf"/>
</dbReference>
<dbReference type="GeneTree" id="ENSGT00390000006996"/>
<dbReference type="STRING" id="7757.ENSPMAP00000004238"/>
<keyword evidence="2 4" id="KW-0853">WD repeat</keyword>
<dbReference type="InterPro" id="IPR039328">
    <property type="entry name" value="WDR89"/>
</dbReference>
<dbReference type="InterPro" id="IPR015943">
    <property type="entry name" value="WD40/YVTN_repeat-like_dom_sf"/>
</dbReference>
<dbReference type="Ensembl" id="ENSPMAT00000004255.1">
    <property type="protein sequence ID" value="ENSPMAP00000004238.1"/>
    <property type="gene ID" value="ENSPMAG00000003889.1"/>
</dbReference>
<feature type="signal peptide" evidence="5">
    <location>
        <begin position="1"/>
        <end position="23"/>
    </location>
</feature>
<dbReference type="PROSITE" id="PS50082">
    <property type="entry name" value="WD_REPEATS_2"/>
    <property type="match status" value="1"/>
</dbReference>
<dbReference type="SMART" id="SM00320">
    <property type="entry name" value="WD40"/>
    <property type="match status" value="1"/>
</dbReference>
<dbReference type="InterPro" id="IPR001680">
    <property type="entry name" value="WD40_rpt"/>
</dbReference>
<accession>S4RGA6</accession>
<keyword evidence="5" id="KW-0732">Signal</keyword>
<dbReference type="SUPFAM" id="SSF50978">
    <property type="entry name" value="WD40 repeat-like"/>
    <property type="match status" value="1"/>
</dbReference>
<organism evidence="6">
    <name type="scientific">Petromyzon marinus</name>
    <name type="common">Sea lamprey</name>
    <dbReference type="NCBI Taxonomy" id="7757"/>
    <lineage>
        <taxon>Eukaryota</taxon>
        <taxon>Metazoa</taxon>
        <taxon>Chordata</taxon>
        <taxon>Craniata</taxon>
        <taxon>Vertebrata</taxon>
        <taxon>Cyclostomata</taxon>
        <taxon>Hyperoartia</taxon>
        <taxon>Petromyzontiformes</taxon>
        <taxon>Petromyzontidae</taxon>
        <taxon>Petromyzon</taxon>
    </lineage>
</organism>